<dbReference type="InterPro" id="IPR003170">
    <property type="entry name" value="MurB"/>
</dbReference>
<dbReference type="InterPro" id="IPR016169">
    <property type="entry name" value="FAD-bd_PCMH_sub2"/>
</dbReference>
<keyword evidence="14 19" id="KW-0560">Oxidoreductase</keyword>
<dbReference type="InterPro" id="IPR011601">
    <property type="entry name" value="MurB_C"/>
</dbReference>
<dbReference type="Pfam" id="PF02873">
    <property type="entry name" value="MurB_C"/>
    <property type="match status" value="1"/>
</dbReference>
<evidence type="ECO:0000256" key="10">
    <source>
        <dbReference type="ARBA" id="ARBA00022827"/>
    </source>
</evidence>
<keyword evidence="12 19" id="KW-0133">Cell shape</keyword>
<evidence type="ECO:0000256" key="17">
    <source>
        <dbReference type="ARBA" id="ARBA00031026"/>
    </source>
</evidence>
<keyword evidence="15 19" id="KW-0131">Cell cycle</keyword>
<evidence type="ECO:0000256" key="15">
    <source>
        <dbReference type="ARBA" id="ARBA00023306"/>
    </source>
</evidence>
<dbReference type="SUPFAM" id="SSF56176">
    <property type="entry name" value="FAD-binding/transporter-associated domain-like"/>
    <property type="match status" value="1"/>
</dbReference>
<sequence>MTKLVTDDLLADLNIAHERNVPLGPKTWYGVGGPAEVLATPASIAQLGELAVRCHEANVPLRVLGSGANLLVSDEGVPGVVVQLSEPAFTNVEREGTMLRVGAGADLFKLVLDSTREGLAGLETVAGIPASVGGAVRMNAGGAYGDIGSSVSRVQVMSGNGQVYYRDRADLVFSYRKTNIVAPLILQVEFALEEDDPETLMKRVKEIFFYKKNSQPMGAASAGCAFKNPPAEAADGAGAGKLIDQAGLKGYRHGRAHVSEVHANFIAADEGATAADVLAVISHVQQTVRERFDVELEREVVVWP</sequence>
<dbReference type="Gene3D" id="3.30.43.10">
    <property type="entry name" value="Uridine Diphospho-n-acetylenolpyruvylglucosamine Reductase, domain 2"/>
    <property type="match status" value="1"/>
</dbReference>
<dbReference type="InterPro" id="IPR036635">
    <property type="entry name" value="MurB_C_sf"/>
</dbReference>
<dbReference type="InterPro" id="IPR016167">
    <property type="entry name" value="FAD-bd_PCMH_sub1"/>
</dbReference>
<evidence type="ECO:0000256" key="11">
    <source>
        <dbReference type="ARBA" id="ARBA00022857"/>
    </source>
</evidence>
<keyword evidence="10 19" id="KW-0274">FAD</keyword>
<keyword evidence="16 19" id="KW-0961">Cell wall biogenesis/degradation</keyword>
<comment type="subcellular location">
    <subcellularLocation>
        <location evidence="3 19">Cytoplasm</location>
    </subcellularLocation>
</comment>
<dbReference type="Gene3D" id="3.30.465.10">
    <property type="match status" value="1"/>
</dbReference>
<evidence type="ECO:0000256" key="9">
    <source>
        <dbReference type="ARBA" id="ARBA00022630"/>
    </source>
</evidence>
<feature type="active site" evidence="19">
    <location>
        <position position="299"/>
    </location>
</feature>
<evidence type="ECO:0000256" key="19">
    <source>
        <dbReference type="HAMAP-Rule" id="MF_00037"/>
    </source>
</evidence>
<dbReference type="InterPro" id="IPR036318">
    <property type="entry name" value="FAD-bd_PCMH-like_sf"/>
</dbReference>
<keyword evidence="8 19" id="KW-0132">Cell division</keyword>
<dbReference type="RefSeq" id="WP_425346614.1">
    <property type="nucleotide sequence ID" value="NZ_JBGUBD010000011.1"/>
</dbReference>
<dbReference type="EC" id="1.3.1.98" evidence="5 19"/>
<dbReference type="InterPro" id="IPR006094">
    <property type="entry name" value="Oxid_FAD_bind_N"/>
</dbReference>
<proteinExistence type="inferred from homology"/>
<protein>
    <recommendedName>
        <fullName evidence="6 19">UDP-N-acetylenolpyruvoylglucosamine reductase</fullName>
        <ecNumber evidence="5 19">1.3.1.98</ecNumber>
    </recommendedName>
    <alternativeName>
        <fullName evidence="17 19">UDP-N-acetylmuramate dehydrogenase</fullName>
    </alternativeName>
</protein>
<feature type="active site" evidence="19">
    <location>
        <position position="176"/>
    </location>
</feature>
<evidence type="ECO:0000256" key="3">
    <source>
        <dbReference type="ARBA" id="ARBA00004496"/>
    </source>
</evidence>
<keyword evidence="22" id="KW-1185">Reference proteome</keyword>
<evidence type="ECO:0000313" key="21">
    <source>
        <dbReference type="EMBL" id="MFA9479690.1"/>
    </source>
</evidence>
<evidence type="ECO:0000256" key="5">
    <source>
        <dbReference type="ARBA" id="ARBA00012518"/>
    </source>
</evidence>
<name>A0ABV4U7W4_9BACT</name>
<dbReference type="GO" id="GO:0008762">
    <property type="term" value="F:UDP-N-acetylmuramate dehydrogenase activity"/>
    <property type="evidence" value="ECO:0007669"/>
    <property type="project" value="UniProtKB-EC"/>
</dbReference>
<evidence type="ECO:0000256" key="7">
    <source>
        <dbReference type="ARBA" id="ARBA00022490"/>
    </source>
</evidence>
<keyword evidence="7 19" id="KW-0963">Cytoplasm</keyword>
<evidence type="ECO:0000259" key="20">
    <source>
        <dbReference type="PROSITE" id="PS51387"/>
    </source>
</evidence>
<dbReference type="HAMAP" id="MF_00037">
    <property type="entry name" value="MurB"/>
    <property type="match status" value="1"/>
</dbReference>
<evidence type="ECO:0000256" key="1">
    <source>
        <dbReference type="ARBA" id="ARBA00001974"/>
    </source>
</evidence>
<dbReference type="SUPFAM" id="SSF56194">
    <property type="entry name" value="Uridine diphospho-N-Acetylenolpyruvylglucosamine reductase, MurB, C-terminal domain"/>
    <property type="match status" value="1"/>
</dbReference>
<comment type="cofactor">
    <cofactor evidence="1 19">
        <name>FAD</name>
        <dbReference type="ChEBI" id="CHEBI:57692"/>
    </cofactor>
</comment>
<evidence type="ECO:0000256" key="16">
    <source>
        <dbReference type="ARBA" id="ARBA00023316"/>
    </source>
</evidence>
<comment type="similarity">
    <text evidence="19">Belongs to the MurB family.</text>
</comment>
<dbReference type="Pfam" id="PF01565">
    <property type="entry name" value="FAD_binding_4"/>
    <property type="match status" value="1"/>
</dbReference>
<dbReference type="NCBIfam" id="TIGR00179">
    <property type="entry name" value="murB"/>
    <property type="match status" value="1"/>
</dbReference>
<keyword evidence="13 19" id="KW-0573">Peptidoglycan synthesis</keyword>
<gene>
    <name evidence="19 21" type="primary">murB</name>
    <name evidence="21" type="ORF">ACERK3_15485</name>
</gene>
<dbReference type="InterPro" id="IPR016166">
    <property type="entry name" value="FAD-bd_PCMH"/>
</dbReference>
<dbReference type="PANTHER" id="PTHR21071">
    <property type="entry name" value="UDP-N-ACETYLENOLPYRUVOYLGLUCOSAMINE REDUCTASE"/>
    <property type="match status" value="1"/>
</dbReference>
<comment type="function">
    <text evidence="2 19">Cell wall formation.</text>
</comment>
<accession>A0ABV4U7W4</accession>
<dbReference type="PROSITE" id="PS51387">
    <property type="entry name" value="FAD_PCMH"/>
    <property type="match status" value="1"/>
</dbReference>
<evidence type="ECO:0000256" key="12">
    <source>
        <dbReference type="ARBA" id="ARBA00022960"/>
    </source>
</evidence>
<feature type="active site" description="Proton donor" evidence="19">
    <location>
        <position position="224"/>
    </location>
</feature>
<evidence type="ECO:0000256" key="13">
    <source>
        <dbReference type="ARBA" id="ARBA00022984"/>
    </source>
</evidence>
<dbReference type="EMBL" id="JBGUBD010000011">
    <property type="protein sequence ID" value="MFA9479690.1"/>
    <property type="molecule type" value="Genomic_DNA"/>
</dbReference>
<evidence type="ECO:0000256" key="2">
    <source>
        <dbReference type="ARBA" id="ARBA00003921"/>
    </source>
</evidence>
<comment type="pathway">
    <text evidence="4 19">Cell wall biogenesis; peptidoglycan biosynthesis.</text>
</comment>
<evidence type="ECO:0000313" key="22">
    <source>
        <dbReference type="Proteomes" id="UP001575105"/>
    </source>
</evidence>
<evidence type="ECO:0000256" key="14">
    <source>
        <dbReference type="ARBA" id="ARBA00023002"/>
    </source>
</evidence>
<keyword evidence="9 19" id="KW-0285">Flavoprotein</keyword>
<feature type="domain" description="FAD-binding PCMH-type" evidence="20">
    <location>
        <begin position="30"/>
        <end position="231"/>
    </location>
</feature>
<dbReference type="Gene3D" id="3.90.78.10">
    <property type="entry name" value="UDP-N-acetylenolpyruvoylglucosamine reductase, C-terminal domain"/>
    <property type="match status" value="1"/>
</dbReference>
<evidence type="ECO:0000256" key="8">
    <source>
        <dbReference type="ARBA" id="ARBA00022618"/>
    </source>
</evidence>
<evidence type="ECO:0000256" key="4">
    <source>
        <dbReference type="ARBA" id="ARBA00004752"/>
    </source>
</evidence>
<evidence type="ECO:0000256" key="18">
    <source>
        <dbReference type="ARBA" id="ARBA00048914"/>
    </source>
</evidence>
<evidence type="ECO:0000256" key="6">
    <source>
        <dbReference type="ARBA" id="ARBA00015188"/>
    </source>
</evidence>
<keyword evidence="11 19" id="KW-0521">NADP</keyword>
<comment type="caution">
    <text evidence="21">The sequence shown here is derived from an EMBL/GenBank/DDBJ whole genome shotgun (WGS) entry which is preliminary data.</text>
</comment>
<organism evidence="21 22">
    <name type="scientific">Natronomicrosphaera hydrolytica</name>
    <dbReference type="NCBI Taxonomy" id="3242702"/>
    <lineage>
        <taxon>Bacteria</taxon>
        <taxon>Pseudomonadati</taxon>
        <taxon>Planctomycetota</taxon>
        <taxon>Phycisphaerae</taxon>
        <taxon>Phycisphaerales</taxon>
        <taxon>Phycisphaeraceae</taxon>
        <taxon>Natronomicrosphaera</taxon>
    </lineage>
</organism>
<dbReference type="NCBIfam" id="NF010480">
    <property type="entry name" value="PRK13905.1"/>
    <property type="match status" value="1"/>
</dbReference>
<comment type="catalytic activity">
    <reaction evidence="18 19">
        <text>UDP-N-acetyl-alpha-D-muramate + NADP(+) = UDP-N-acetyl-3-O-(1-carboxyvinyl)-alpha-D-glucosamine + NADPH + H(+)</text>
        <dbReference type="Rhea" id="RHEA:12248"/>
        <dbReference type="ChEBI" id="CHEBI:15378"/>
        <dbReference type="ChEBI" id="CHEBI:57783"/>
        <dbReference type="ChEBI" id="CHEBI:58349"/>
        <dbReference type="ChEBI" id="CHEBI:68483"/>
        <dbReference type="ChEBI" id="CHEBI:70757"/>
        <dbReference type="EC" id="1.3.1.98"/>
    </reaction>
</comment>
<dbReference type="Proteomes" id="UP001575105">
    <property type="component" value="Unassembled WGS sequence"/>
</dbReference>
<reference evidence="21 22" key="1">
    <citation type="submission" date="2024-08" db="EMBL/GenBank/DDBJ databases">
        <title>Whole-genome sequencing of halo(alkali)philic microorganisms from hypersaline lakes.</title>
        <authorList>
            <person name="Sorokin D.Y."/>
            <person name="Merkel A.Y."/>
            <person name="Messina E."/>
            <person name="Yakimov M."/>
        </authorList>
    </citation>
    <scope>NUCLEOTIDE SEQUENCE [LARGE SCALE GENOMIC DNA]</scope>
    <source>
        <strain evidence="21 22">AB-hyl4</strain>
    </source>
</reference>
<dbReference type="PANTHER" id="PTHR21071:SF4">
    <property type="entry name" value="UDP-N-ACETYLENOLPYRUVOYLGLUCOSAMINE REDUCTASE"/>
    <property type="match status" value="1"/>
</dbReference>